<feature type="compositionally biased region" description="Polar residues" evidence="1">
    <location>
        <begin position="549"/>
        <end position="561"/>
    </location>
</feature>
<dbReference type="Pfam" id="PF05359">
    <property type="entry name" value="DUF748"/>
    <property type="match status" value="1"/>
</dbReference>
<comment type="caution">
    <text evidence="3">The sequence shown here is derived from an EMBL/GenBank/DDBJ whole genome shotgun (WGS) entry which is preliminary data.</text>
</comment>
<dbReference type="AlphaFoldDB" id="A0A916W9W4"/>
<keyword evidence="2" id="KW-0812">Transmembrane</keyword>
<reference evidence="3" key="2">
    <citation type="submission" date="2020-09" db="EMBL/GenBank/DDBJ databases">
        <authorList>
            <person name="Sun Q."/>
            <person name="Zhou Y."/>
        </authorList>
    </citation>
    <scope>NUCLEOTIDE SEQUENCE</scope>
    <source>
        <strain evidence="3">CGMCC 1.15447</strain>
    </source>
</reference>
<dbReference type="RefSeq" id="WP_188760611.1">
    <property type="nucleotide sequence ID" value="NZ_BMJB01000003.1"/>
</dbReference>
<evidence type="ECO:0000313" key="3">
    <source>
        <dbReference type="EMBL" id="GGA78997.1"/>
    </source>
</evidence>
<dbReference type="GO" id="GO:0005886">
    <property type="term" value="C:plasma membrane"/>
    <property type="evidence" value="ECO:0007669"/>
    <property type="project" value="TreeGrafter"/>
</dbReference>
<sequence>MHPTDTTHGTSDTTRSSRRARRFPGVLSFALLVVILLMMVLLPPMISVSRFQRRIAQSLSQSLGRTVHLDSVSLTLLPLPGFTFTNFVVDEDPAFGSEPIIRANSVRATLRLTSLWRRPIEFSTISFDQPSVNLVHLSNGKWNLESILLHAAHIQAAPTVQMKPGPTPRFPYIEATGARLNLKLDQEKTPFSLTDADFALWLPGPNQWHLRLKGTPARTDTDVADAGIIQIEGTLDRAASLGNVPLDLQGEWKEAPLGETTHLLFGRDLGVRGNLDLTATVQGTVSDSTIDARLRLIDARNADFVPSQPIQVDLDCLTTAANDFHAFKNLRCTWPPIASSPKPMLAVSGDIPDVRNLSATTLEIGTPGIPATTLFNWLRVSSSRVPDDVAVTGNLTGSITWHPASATATHWSGDLLLAGASLSTPASGSASFIDSDVSIQSIDSFLASQPKGRIARGKGKEKIAPAPTSGFNLAPVALALGGKEPAMLEGHVDHVGYTLHLTGMVSTARLLALGSAIPQFGDGLSQVLPPNHTPGPYRIDLSANRTWHGPQTWTDNITRPTPSRPHHSAHR</sequence>
<evidence type="ECO:0008006" key="5">
    <source>
        <dbReference type="Google" id="ProtNLM"/>
    </source>
</evidence>
<keyword evidence="4" id="KW-1185">Reference proteome</keyword>
<evidence type="ECO:0000256" key="2">
    <source>
        <dbReference type="SAM" id="Phobius"/>
    </source>
</evidence>
<reference evidence="3" key="1">
    <citation type="journal article" date="2014" name="Int. J. Syst. Evol. Microbiol.">
        <title>Complete genome sequence of Corynebacterium casei LMG S-19264T (=DSM 44701T), isolated from a smear-ripened cheese.</title>
        <authorList>
            <consortium name="US DOE Joint Genome Institute (JGI-PGF)"/>
            <person name="Walter F."/>
            <person name="Albersmeier A."/>
            <person name="Kalinowski J."/>
            <person name="Ruckert C."/>
        </authorList>
    </citation>
    <scope>NUCLEOTIDE SEQUENCE</scope>
    <source>
        <strain evidence="3">CGMCC 1.15447</strain>
    </source>
</reference>
<dbReference type="InterPro" id="IPR052894">
    <property type="entry name" value="AsmA-related"/>
</dbReference>
<dbReference type="Proteomes" id="UP000648801">
    <property type="component" value="Unassembled WGS sequence"/>
</dbReference>
<dbReference type="PANTHER" id="PTHR30441">
    <property type="entry name" value="DUF748 DOMAIN-CONTAINING PROTEIN"/>
    <property type="match status" value="1"/>
</dbReference>
<feature type="region of interest" description="Disordered" evidence="1">
    <location>
        <begin position="549"/>
        <end position="571"/>
    </location>
</feature>
<protein>
    <recommendedName>
        <fullName evidence="5">AsmA domain-containing protein</fullName>
    </recommendedName>
</protein>
<feature type="transmembrane region" description="Helical" evidence="2">
    <location>
        <begin position="25"/>
        <end position="46"/>
    </location>
</feature>
<keyword evidence="2" id="KW-0472">Membrane</keyword>
<accession>A0A916W9W4</accession>
<keyword evidence="2" id="KW-1133">Transmembrane helix</keyword>
<evidence type="ECO:0000313" key="4">
    <source>
        <dbReference type="Proteomes" id="UP000648801"/>
    </source>
</evidence>
<dbReference type="InterPro" id="IPR008023">
    <property type="entry name" value="DUF748"/>
</dbReference>
<name>A0A916W9W4_9BACT</name>
<proteinExistence type="predicted"/>
<dbReference type="GO" id="GO:0090313">
    <property type="term" value="P:regulation of protein targeting to membrane"/>
    <property type="evidence" value="ECO:0007669"/>
    <property type="project" value="TreeGrafter"/>
</dbReference>
<dbReference type="PANTHER" id="PTHR30441:SF8">
    <property type="entry name" value="DUF748 DOMAIN-CONTAINING PROTEIN"/>
    <property type="match status" value="1"/>
</dbReference>
<organism evidence="3 4">
    <name type="scientific">Edaphobacter acidisoli</name>
    <dbReference type="NCBI Taxonomy" id="2040573"/>
    <lineage>
        <taxon>Bacteria</taxon>
        <taxon>Pseudomonadati</taxon>
        <taxon>Acidobacteriota</taxon>
        <taxon>Terriglobia</taxon>
        <taxon>Terriglobales</taxon>
        <taxon>Acidobacteriaceae</taxon>
        <taxon>Edaphobacter</taxon>
    </lineage>
</organism>
<evidence type="ECO:0000256" key="1">
    <source>
        <dbReference type="SAM" id="MobiDB-lite"/>
    </source>
</evidence>
<dbReference type="EMBL" id="BMJB01000003">
    <property type="protein sequence ID" value="GGA78997.1"/>
    <property type="molecule type" value="Genomic_DNA"/>
</dbReference>
<gene>
    <name evidence="3" type="ORF">GCM10011507_32810</name>
</gene>